<dbReference type="EMBL" id="BKCJ011170438">
    <property type="protein sequence ID" value="GFC98168.1"/>
    <property type="molecule type" value="Genomic_DNA"/>
</dbReference>
<name>A0A699SLE7_TANCI</name>
<accession>A0A699SLE7</accession>
<protein>
    <recommendedName>
        <fullName evidence="2">Gag-Pol polyprotein</fullName>
    </recommendedName>
</protein>
<gene>
    <name evidence="1" type="ORF">Tci_870138</name>
</gene>
<reference evidence="1" key="1">
    <citation type="journal article" date="2019" name="Sci. Rep.">
        <title>Draft genome of Tanacetum cinerariifolium, the natural source of mosquito coil.</title>
        <authorList>
            <person name="Yamashiro T."/>
            <person name="Shiraishi A."/>
            <person name="Satake H."/>
            <person name="Nakayama K."/>
        </authorList>
    </citation>
    <scope>NUCLEOTIDE SEQUENCE</scope>
</reference>
<evidence type="ECO:0000313" key="1">
    <source>
        <dbReference type="EMBL" id="GFC98168.1"/>
    </source>
</evidence>
<feature type="non-terminal residue" evidence="1">
    <location>
        <position position="169"/>
    </location>
</feature>
<evidence type="ECO:0008006" key="2">
    <source>
        <dbReference type="Google" id="ProtNLM"/>
    </source>
</evidence>
<sequence>MVRPKRRDAAYLQTQLLIAQKEEAGIQLQAEEFDLMAAAADLDEIKEVNANCILMANLQQVSTSGSQSDKASVYDSDGSTKVHDYENCDDNDIFNMFTQEEQYTKLLEPIPDQHQVSQNDNNVISEVTSVEQSGETVEHPANFEETQALYDSLYQKLAIEVEKVNSVNR</sequence>
<comment type="caution">
    <text evidence="1">The sequence shown here is derived from an EMBL/GenBank/DDBJ whole genome shotgun (WGS) entry which is preliminary data.</text>
</comment>
<dbReference type="AlphaFoldDB" id="A0A699SLE7"/>
<proteinExistence type="predicted"/>
<organism evidence="1">
    <name type="scientific">Tanacetum cinerariifolium</name>
    <name type="common">Dalmatian daisy</name>
    <name type="synonym">Chrysanthemum cinerariifolium</name>
    <dbReference type="NCBI Taxonomy" id="118510"/>
    <lineage>
        <taxon>Eukaryota</taxon>
        <taxon>Viridiplantae</taxon>
        <taxon>Streptophyta</taxon>
        <taxon>Embryophyta</taxon>
        <taxon>Tracheophyta</taxon>
        <taxon>Spermatophyta</taxon>
        <taxon>Magnoliopsida</taxon>
        <taxon>eudicotyledons</taxon>
        <taxon>Gunneridae</taxon>
        <taxon>Pentapetalae</taxon>
        <taxon>asterids</taxon>
        <taxon>campanulids</taxon>
        <taxon>Asterales</taxon>
        <taxon>Asteraceae</taxon>
        <taxon>Asteroideae</taxon>
        <taxon>Anthemideae</taxon>
        <taxon>Anthemidinae</taxon>
        <taxon>Tanacetum</taxon>
    </lineage>
</organism>